<evidence type="ECO:0000313" key="3">
    <source>
        <dbReference type="EMBL" id="CEK83321.1"/>
    </source>
</evidence>
<organism evidence="3">
    <name type="scientific">Arion vulgaris</name>
    <dbReference type="NCBI Taxonomy" id="1028688"/>
    <lineage>
        <taxon>Eukaryota</taxon>
        <taxon>Metazoa</taxon>
        <taxon>Spiralia</taxon>
        <taxon>Lophotrochozoa</taxon>
        <taxon>Mollusca</taxon>
        <taxon>Gastropoda</taxon>
        <taxon>Heterobranchia</taxon>
        <taxon>Euthyneura</taxon>
        <taxon>Panpulmonata</taxon>
        <taxon>Eupulmonata</taxon>
        <taxon>Stylommatophora</taxon>
        <taxon>Helicina</taxon>
        <taxon>Arionoidea</taxon>
        <taxon>Arionidae</taxon>
        <taxon>Arion</taxon>
    </lineage>
</organism>
<reference evidence="3" key="1">
    <citation type="submission" date="2014-12" db="EMBL/GenBank/DDBJ databases">
        <title>Insight into the proteome of Arion vulgaris.</title>
        <authorList>
            <person name="Aradska J."/>
            <person name="Bulat T."/>
            <person name="Smidak R."/>
            <person name="Sarate P."/>
            <person name="Gangsoo J."/>
            <person name="Sialana F."/>
            <person name="Bilban M."/>
            <person name="Lubec G."/>
        </authorList>
    </citation>
    <scope>NUCLEOTIDE SEQUENCE</scope>
    <source>
        <tissue evidence="3">Skin</tissue>
    </source>
</reference>
<protein>
    <submittedName>
        <fullName evidence="3">Uncharacterized protein</fullName>
    </submittedName>
</protein>
<evidence type="ECO:0000256" key="1">
    <source>
        <dbReference type="SAM" id="SignalP"/>
    </source>
</evidence>
<evidence type="ECO:0000313" key="2">
    <source>
        <dbReference type="EMBL" id="CEK83319.1"/>
    </source>
</evidence>
<keyword evidence="1" id="KW-0732">Signal</keyword>
<gene>
    <name evidence="3" type="primary">ORF136422</name>
    <name evidence="2" type="synonym">ORF136413</name>
</gene>
<feature type="chain" id="PRO_5007391436" evidence="1">
    <location>
        <begin position="20"/>
        <end position="59"/>
    </location>
</feature>
<sequence length="59" mass="7094">MHIRIFIFLQVIFLPSVRFCTNEERAMEEMLTIDRTYIEKTYQKHCKTSTVLEPVGKEE</sequence>
<proteinExistence type="predicted"/>
<name>A0A0B7ATJ5_9EUPU</name>
<dbReference type="AlphaFoldDB" id="A0A0B7ATJ5"/>
<feature type="signal peptide" evidence="1">
    <location>
        <begin position="1"/>
        <end position="19"/>
    </location>
</feature>
<dbReference type="EMBL" id="HACG01036456">
    <property type="protein sequence ID" value="CEK83321.1"/>
    <property type="molecule type" value="Transcribed_RNA"/>
</dbReference>
<dbReference type="EMBL" id="HACG01036454">
    <property type="protein sequence ID" value="CEK83319.1"/>
    <property type="molecule type" value="Transcribed_RNA"/>
</dbReference>
<accession>A0A0B7ATJ5</accession>